<dbReference type="Gene3D" id="3.40.630.30">
    <property type="match status" value="1"/>
</dbReference>
<gene>
    <name evidence="2" type="ORF">DI551_02010</name>
</gene>
<dbReference type="InterPro" id="IPR000182">
    <property type="entry name" value="GNAT_dom"/>
</dbReference>
<comment type="caution">
    <text evidence="2">The sequence shown here is derived from an EMBL/GenBank/DDBJ whole genome shotgun (WGS) entry which is preliminary data.</text>
</comment>
<protein>
    <recommendedName>
        <fullName evidence="1">N-acetyltransferase domain-containing protein</fullName>
    </recommendedName>
</protein>
<dbReference type="PANTHER" id="PTHR43792">
    <property type="entry name" value="GNAT FAMILY, PUTATIVE (AFU_ORTHOLOGUE AFUA_3G00765)-RELATED-RELATED"/>
    <property type="match status" value="1"/>
</dbReference>
<proteinExistence type="predicted"/>
<dbReference type="Proteomes" id="UP000249417">
    <property type="component" value="Unassembled WGS sequence"/>
</dbReference>
<reference evidence="2 3" key="1">
    <citation type="submission" date="2017-08" db="EMBL/GenBank/DDBJ databases">
        <title>Infants hospitalized years apart are colonized by the same room-sourced microbial strains.</title>
        <authorList>
            <person name="Brooks B."/>
            <person name="Olm M.R."/>
            <person name="Firek B.A."/>
            <person name="Baker R."/>
            <person name="Thomas B.C."/>
            <person name="Morowitz M.J."/>
            <person name="Banfield J.F."/>
        </authorList>
    </citation>
    <scope>NUCLEOTIDE SEQUENCE [LARGE SCALE GENOMIC DNA]</scope>
    <source>
        <strain evidence="2">S2_005_002_R2_29</strain>
    </source>
</reference>
<evidence type="ECO:0000313" key="3">
    <source>
        <dbReference type="Proteomes" id="UP000249417"/>
    </source>
</evidence>
<dbReference type="SUPFAM" id="SSF55729">
    <property type="entry name" value="Acyl-CoA N-acyltransferases (Nat)"/>
    <property type="match status" value="1"/>
</dbReference>
<name>A0A2W5N575_9BACT</name>
<dbReference type="Pfam" id="PF13302">
    <property type="entry name" value="Acetyltransf_3"/>
    <property type="match status" value="1"/>
</dbReference>
<dbReference type="InterPro" id="IPR016181">
    <property type="entry name" value="Acyl_CoA_acyltransferase"/>
</dbReference>
<evidence type="ECO:0000313" key="2">
    <source>
        <dbReference type="EMBL" id="PZQ48284.1"/>
    </source>
</evidence>
<accession>A0A2W5N575</accession>
<organism evidence="2 3">
    <name type="scientific">Micavibrio aeruginosavorus</name>
    <dbReference type="NCBI Taxonomy" id="349221"/>
    <lineage>
        <taxon>Bacteria</taxon>
        <taxon>Pseudomonadati</taxon>
        <taxon>Bdellovibrionota</taxon>
        <taxon>Bdellovibrionia</taxon>
        <taxon>Bdellovibrionales</taxon>
        <taxon>Pseudobdellovibrionaceae</taxon>
        <taxon>Micavibrio</taxon>
    </lineage>
</organism>
<dbReference type="AlphaFoldDB" id="A0A2W5N575"/>
<dbReference type="PANTHER" id="PTHR43792:SF1">
    <property type="entry name" value="N-ACETYLTRANSFERASE DOMAIN-CONTAINING PROTEIN"/>
    <property type="match status" value="1"/>
</dbReference>
<dbReference type="InterPro" id="IPR051531">
    <property type="entry name" value="N-acetyltransferase"/>
</dbReference>
<feature type="domain" description="N-acetyltransferase" evidence="1">
    <location>
        <begin position="18"/>
        <end position="174"/>
    </location>
</feature>
<dbReference type="EMBL" id="QFQB01000006">
    <property type="protein sequence ID" value="PZQ48284.1"/>
    <property type="molecule type" value="Genomic_DNA"/>
</dbReference>
<dbReference type="PROSITE" id="PS51186">
    <property type="entry name" value="GNAT"/>
    <property type="match status" value="1"/>
</dbReference>
<dbReference type="GO" id="GO:0016747">
    <property type="term" value="F:acyltransferase activity, transferring groups other than amino-acyl groups"/>
    <property type="evidence" value="ECO:0007669"/>
    <property type="project" value="InterPro"/>
</dbReference>
<sequence length="190" mass="22152">MVIEMKQFKDLEILTDRLIIRVPTLDDAVEINTAMNGVWHDLQLWMSWASDDQKTLEATRAYLTDFDQRGFLPLAGFCRDTGRFIVSTGITFHNDGRRETGYWVAKDFLGLGYATESAAATIKYGFNELDFDEFFINHYEGNEKSRNVIEKLGFVKTRVIKSNHPRCLDGVLLDEHQYIITKEQWRERCR</sequence>
<evidence type="ECO:0000259" key="1">
    <source>
        <dbReference type="PROSITE" id="PS51186"/>
    </source>
</evidence>